<evidence type="ECO:0000313" key="5">
    <source>
        <dbReference type="EMBL" id="SEA10297.1"/>
    </source>
</evidence>
<dbReference type="Gene3D" id="1.10.10.10">
    <property type="entry name" value="Winged helix-like DNA-binding domain superfamily/Winged helix DNA-binding domain"/>
    <property type="match status" value="1"/>
</dbReference>
<dbReference type="Gene3D" id="2.130.10.10">
    <property type="entry name" value="YVTN repeat-like/Quinoprotein amine dehydrogenase"/>
    <property type="match status" value="3"/>
</dbReference>
<dbReference type="Pfam" id="PF07495">
    <property type="entry name" value="Y_Y_Y"/>
    <property type="match status" value="1"/>
</dbReference>
<dbReference type="GO" id="GO:0000155">
    <property type="term" value="F:phosphorelay sensor kinase activity"/>
    <property type="evidence" value="ECO:0007669"/>
    <property type="project" value="TreeGrafter"/>
</dbReference>
<reference evidence="5 6" key="1">
    <citation type="submission" date="2016-10" db="EMBL/GenBank/DDBJ databases">
        <authorList>
            <person name="de Groot N.N."/>
        </authorList>
    </citation>
    <scope>NUCLEOTIDE SEQUENCE [LARGE SCALE GENOMIC DNA]</scope>
    <source>
        <strain evidence="5 6">Vu-144</strain>
    </source>
</reference>
<evidence type="ECO:0000256" key="2">
    <source>
        <dbReference type="SAM" id="Coils"/>
    </source>
</evidence>
<dbReference type="InterPro" id="IPR015943">
    <property type="entry name" value="WD40/YVTN_repeat-like_dom_sf"/>
</dbReference>
<dbReference type="EMBL" id="FNQY01000008">
    <property type="protein sequence ID" value="SEA10297.1"/>
    <property type="molecule type" value="Genomic_DNA"/>
</dbReference>
<dbReference type="Gene3D" id="2.60.40.10">
    <property type="entry name" value="Immunoglobulins"/>
    <property type="match status" value="1"/>
</dbReference>
<evidence type="ECO:0000256" key="1">
    <source>
        <dbReference type="ARBA" id="ARBA00022553"/>
    </source>
</evidence>
<evidence type="ECO:0000313" key="6">
    <source>
        <dbReference type="Proteomes" id="UP000199041"/>
    </source>
</evidence>
<proteinExistence type="predicted"/>
<dbReference type="SMART" id="SM00421">
    <property type="entry name" value="HTH_LUXR"/>
    <property type="match status" value="1"/>
</dbReference>
<dbReference type="PANTHER" id="PTHR43547:SF2">
    <property type="entry name" value="HYBRID SIGNAL TRANSDUCTION HISTIDINE KINASE C"/>
    <property type="match status" value="1"/>
</dbReference>
<dbReference type="RefSeq" id="WP_139188110.1">
    <property type="nucleotide sequence ID" value="NZ_FNQY01000008.1"/>
</dbReference>
<keyword evidence="3" id="KW-0812">Transmembrane</keyword>
<feature type="domain" description="HTH luxR-type" evidence="4">
    <location>
        <begin position="959"/>
        <end position="1016"/>
    </location>
</feature>
<keyword evidence="3" id="KW-0472">Membrane</keyword>
<keyword evidence="1" id="KW-0597">Phosphoprotein</keyword>
<protein>
    <submittedName>
        <fullName evidence="5">Y_Y_Y domain-containing protein</fullName>
    </submittedName>
</protein>
<dbReference type="STRING" id="551991.SAMN05192529_10851"/>
<gene>
    <name evidence="5" type="ORF">SAMN05192529_10851</name>
</gene>
<dbReference type="AlphaFoldDB" id="A0A1H3YFH2"/>
<dbReference type="InterPro" id="IPR013783">
    <property type="entry name" value="Ig-like_fold"/>
</dbReference>
<dbReference type="PANTHER" id="PTHR43547">
    <property type="entry name" value="TWO-COMPONENT HISTIDINE KINASE"/>
    <property type="match status" value="1"/>
</dbReference>
<dbReference type="OrthoDB" id="9809670at2"/>
<name>A0A1H3YFH2_9BACT</name>
<feature type="transmembrane region" description="Helical" evidence="3">
    <location>
        <begin position="811"/>
        <end position="831"/>
    </location>
</feature>
<dbReference type="InterPro" id="IPR036388">
    <property type="entry name" value="WH-like_DNA-bd_sf"/>
</dbReference>
<keyword evidence="6" id="KW-1185">Reference proteome</keyword>
<sequence>MKLNFLNNILKRVFLLTNSRRTLHGWRLVMGCLFLLGVVSGKGQTGTTYSGGPADVSMGAGTIGLPAVVHFSEKDFEAGVQNWMITQDSLGILYFANTEGLLTYNGNDWHLFPLPNKTLVRSIHVSSGGRIFTGGQDEIGYYFPDANGKLGYHSLKSYLPKNQQSFADVWNTGTAQGRIYFRCTDRIMAIDTALGQRRSVVYPAPSEWLYMACVQDGILAQDKKQGLLKYSRGKWTVIAPTAFKDQVITAILTMGRDRYLITTLKHGVYLLEAGRVTAVTLPAEIPQAHIYAAAGIKREPTQFVLGTTSKGVYIISLTQNPSGKPQAMVVRHFTSESRLQNNNVLSLFVDQEHNLWLGLDKGIDLVDYNSFIQTISPVHNTPAACYTAIIDHHQLIIGTSDGLYKTDLSVPVASDISYSRGAFTKVSGSSGQVWGLYSTGQHLLMGHNEGAFEIKGNSAEPIYRQEGVWLFQVLPHGSIQDGPWISGNYAGMELLKDSAGRMVDGGRVAGSPFESLRFMAMDTVRHVVFASHPYRGVYGLQMTSDMKTVNAVRLYTQKDGLPGTLNNYVYTLHGKIVFCTDNGLYQYDAERDRFFPDSSYQDIFGQMSLRLVQQDSAGRIWFVSHKKLGVVLKDRTIQYFPELTGKLISGFEFILPVNDKNVLVGSNDGLIHINIDKYQAGRQKVQLLLTRVTATAQTDSSLFNGYFTTANRVVKSQSEDKIAQLPARYNSFHFTFTATSYRPPREFEYSYELEGFDKGWSSWNAKKEKDYTNLPYGSYTFKVRAKDRFGVESQVVQYQFVILPHWYQTKLAYLIYLLLFFMALIYGRYVMQRKFEAQRIKFEKEQEKMRYLHQLEIEHNEREIIQLQKEKLQAEVSFKNQELASTTMHLFKRGKLLAKLKEELLEAIKALPDHNNHADFGKLVKMINEAEKQDADWEQFAIHFDEVHNNFLANLKSQYPELTPADLKICAYIKMNLSSKEMAQLLNISLKGVEVARYRLRKKLGIPGAQTSLYDFLSSVTGNMAVGLPGGHLSSDQFSPENEPTGES</sequence>
<organism evidence="5 6">
    <name type="scientific">Arachidicoccus rhizosphaerae</name>
    <dbReference type="NCBI Taxonomy" id="551991"/>
    <lineage>
        <taxon>Bacteria</taxon>
        <taxon>Pseudomonadati</taxon>
        <taxon>Bacteroidota</taxon>
        <taxon>Chitinophagia</taxon>
        <taxon>Chitinophagales</taxon>
        <taxon>Chitinophagaceae</taxon>
        <taxon>Arachidicoccus</taxon>
    </lineage>
</organism>
<dbReference type="Proteomes" id="UP000199041">
    <property type="component" value="Unassembled WGS sequence"/>
</dbReference>
<keyword evidence="3" id="KW-1133">Transmembrane helix</keyword>
<dbReference type="InterPro" id="IPR000792">
    <property type="entry name" value="Tscrpt_reg_LuxR_C"/>
</dbReference>
<accession>A0A1H3YFH2</accession>
<dbReference type="SUPFAM" id="SSF46894">
    <property type="entry name" value="C-terminal effector domain of the bipartite response regulators"/>
    <property type="match status" value="1"/>
</dbReference>
<keyword evidence="2" id="KW-0175">Coiled coil</keyword>
<feature type="coiled-coil region" evidence="2">
    <location>
        <begin position="855"/>
        <end position="882"/>
    </location>
</feature>
<dbReference type="InterPro" id="IPR016032">
    <property type="entry name" value="Sig_transdc_resp-reg_C-effctor"/>
</dbReference>
<evidence type="ECO:0000259" key="4">
    <source>
        <dbReference type="SMART" id="SM00421"/>
    </source>
</evidence>
<dbReference type="GO" id="GO:0006355">
    <property type="term" value="P:regulation of DNA-templated transcription"/>
    <property type="evidence" value="ECO:0007669"/>
    <property type="project" value="InterPro"/>
</dbReference>
<dbReference type="GO" id="GO:0003677">
    <property type="term" value="F:DNA binding"/>
    <property type="evidence" value="ECO:0007669"/>
    <property type="project" value="InterPro"/>
</dbReference>
<dbReference type="InterPro" id="IPR011123">
    <property type="entry name" value="Y_Y_Y"/>
</dbReference>
<evidence type="ECO:0000256" key="3">
    <source>
        <dbReference type="SAM" id="Phobius"/>
    </source>
</evidence>